<feature type="compositionally biased region" description="Polar residues" evidence="10">
    <location>
        <begin position="93"/>
        <end position="103"/>
    </location>
</feature>
<dbReference type="InterPro" id="IPR001650">
    <property type="entry name" value="Helicase_C-like"/>
</dbReference>
<evidence type="ECO:0000313" key="15">
    <source>
        <dbReference type="Proteomes" id="UP001516023"/>
    </source>
</evidence>
<keyword evidence="15" id="KW-1185">Reference proteome</keyword>
<reference evidence="14 15" key="1">
    <citation type="journal article" date="2020" name="G3 (Bethesda)">
        <title>Improved Reference Genome for Cyclotella cryptica CCMP332, a Model for Cell Wall Morphogenesis, Salinity Adaptation, and Lipid Production in Diatoms (Bacillariophyta).</title>
        <authorList>
            <person name="Roberts W.R."/>
            <person name="Downey K.M."/>
            <person name="Ruck E.C."/>
            <person name="Traller J.C."/>
            <person name="Alverson A.J."/>
        </authorList>
    </citation>
    <scope>NUCLEOTIDE SEQUENCE [LARGE SCALE GENOMIC DNA]</scope>
    <source>
        <strain evidence="14 15">CCMP332</strain>
    </source>
</reference>
<dbReference type="Pfam" id="PF21010">
    <property type="entry name" value="HA2_C"/>
    <property type="match status" value="1"/>
</dbReference>
<dbReference type="InterPro" id="IPR001374">
    <property type="entry name" value="R3H_dom"/>
</dbReference>
<feature type="domain" description="Helicase ATP-binding" evidence="12">
    <location>
        <begin position="323"/>
        <end position="496"/>
    </location>
</feature>
<gene>
    <name evidence="14" type="ORF">HJC23_004063</name>
</gene>
<feature type="domain" description="Helicase C-terminal" evidence="13">
    <location>
        <begin position="767"/>
        <end position="939"/>
    </location>
</feature>
<dbReference type="Proteomes" id="UP001516023">
    <property type="component" value="Unassembled WGS sequence"/>
</dbReference>
<accession>A0ABD3PJ57</accession>
<evidence type="ECO:0000256" key="2">
    <source>
        <dbReference type="ARBA" id="ARBA00008792"/>
    </source>
</evidence>
<evidence type="ECO:0000256" key="7">
    <source>
        <dbReference type="ARBA" id="ARBA00022884"/>
    </source>
</evidence>
<dbReference type="Pfam" id="PF01424">
    <property type="entry name" value="R3H"/>
    <property type="match status" value="1"/>
</dbReference>
<evidence type="ECO:0000259" key="11">
    <source>
        <dbReference type="PROSITE" id="PS51061"/>
    </source>
</evidence>
<dbReference type="Pfam" id="PF00271">
    <property type="entry name" value="Helicase_C"/>
    <property type="match status" value="1"/>
</dbReference>
<dbReference type="InterPro" id="IPR011545">
    <property type="entry name" value="DEAD/DEAH_box_helicase_dom"/>
</dbReference>
<comment type="caution">
    <text evidence="14">The sequence shown here is derived from an EMBL/GenBank/DDBJ whole genome shotgun (WGS) entry which is preliminary data.</text>
</comment>
<sequence>MSNRQSVRGRNSSFPSLVGRGGRGGRGGRNNSNGNARGGNVPHQHRPNRPSPSTPSDTPPPRRPASTARPTAQSINAPRPSSTPKRDGDKGASSHTVSESQRMQLDTLIYQLRESSSETTSVTLPPNLTNTQRKYVHELAKKLGLQSKSYGKGEERRVVVRKVEDCRDGGMLGEEKDGVLPTIDVGPRGEEALRRHWDTFPPTEGEAMESRETGSSLLMQQREMGEDREDGFDWMEVAMSALPTDSPDDVLDSVANQEQQQHTTTIIIPKEKGTIKRQSMIQKRIRSHQRAQKAMKSHPQYKNMMAQRRKLPAFGYAEDICAVLRDGRNQVVILTGDTGCGKSTQVPQFLLDDPQIGPTANILITQPRRISAISVAERVASERCERAGQSVGYSVRLETSVSEQTQLLFVTPGVLMRRLQPKDDEEEDGEDERLAEFTHIIMDEIHERDKNTEFLMIALQDILEERDDLQLILMSATMPTRDLADYWCGVGKRRQLKRRECEQPKTEHHSGGDTNNENQPSNIPVTIDDDDWGDDAAVMPTEINIPGRTFPVQEFFLEDVLTMTGFVDAIHGAETPDMAQIEKDMIALLSGRTDAEAKSKKSSIGSRNSKNSTPVPPTSLSQIENTLTCVMCNQSGFKCAEEFGTHVAFCDGGGKVSMEELESRIRSIEMSSIRGFDESAANSAPTGEPEAVDDIDDVMFDIPEGEMESYDDDDIPGLFEDGKWNGESPFVIDNPGTSNPTLTETEMLTRYQSSFDDEEINYDLILELVRYIVKSSYGDGAILIFFPGWAEISEFSLILESTHPFNDPARFIALPLHSGIPSKDQRQVFLKPPTGVRKIILATNIAETSLTIEDVAFVIDTGRAKEKSYDPHLKTSTLQESWISQASAKQRKGRAGRCKAGVCFHLFTRRRHSFMRPFVVSELLRTPLEEICLQCKRLKLAPGGPDEPTGIPTFLSKAMTPPHPKSVLNALELLVDLGAMDEETNDLTDLGYCLSALSLEPRVGKMVIMSNLLGCTRSSTLMATAMSYKSPFALPPPSMRKASDQAKVKFSNGSESDQITSLHVLKQRDIMYKRGSLFGWCRENFLNFSAINMISDLRKNASRELESLGFPPSSESGFHNRNEEYPHLAFHQATICAGLYPNIAYRRQGDINFTTMSNKKAKIHISSVNAVKSQPLSTKCQVEENEVEFILYGELVKGKAMFTMENTSHLVSPLPLILFCGQLRVRPYQSQMTGAKKAILSVDEWLVFLCDADVAAALVLLRQRLDSVFALMTSDPSNYRNRLTQTQLNAIQTLDQVLKFAFNRGQSRSKQ</sequence>
<dbReference type="PANTHER" id="PTHR18934:SF213">
    <property type="entry name" value="3'-5' RNA HELICASE YTHDC2"/>
    <property type="match status" value="1"/>
</dbReference>
<comment type="catalytic activity">
    <reaction evidence="9">
        <text>ATP + H2O = ADP + phosphate + H(+)</text>
        <dbReference type="Rhea" id="RHEA:13065"/>
        <dbReference type="ChEBI" id="CHEBI:15377"/>
        <dbReference type="ChEBI" id="CHEBI:15378"/>
        <dbReference type="ChEBI" id="CHEBI:30616"/>
        <dbReference type="ChEBI" id="CHEBI:43474"/>
        <dbReference type="ChEBI" id="CHEBI:456216"/>
        <dbReference type="EC" id="3.6.4.13"/>
    </reaction>
</comment>
<dbReference type="Gene3D" id="1.20.120.1080">
    <property type="match status" value="1"/>
</dbReference>
<dbReference type="PANTHER" id="PTHR18934">
    <property type="entry name" value="ATP-DEPENDENT RNA HELICASE"/>
    <property type="match status" value="1"/>
</dbReference>
<keyword evidence="5" id="KW-0347">Helicase</keyword>
<evidence type="ECO:0000256" key="10">
    <source>
        <dbReference type="SAM" id="MobiDB-lite"/>
    </source>
</evidence>
<feature type="compositionally biased region" description="Polar residues" evidence="10">
    <location>
        <begin position="73"/>
        <end position="83"/>
    </location>
</feature>
<evidence type="ECO:0000256" key="4">
    <source>
        <dbReference type="ARBA" id="ARBA00022801"/>
    </source>
</evidence>
<feature type="compositionally biased region" description="Gly residues" evidence="10">
    <location>
        <begin position="19"/>
        <end position="28"/>
    </location>
</feature>
<dbReference type="SUPFAM" id="SSF52540">
    <property type="entry name" value="P-loop containing nucleoside triphosphate hydrolases"/>
    <property type="match status" value="2"/>
</dbReference>
<protein>
    <recommendedName>
        <fullName evidence="16">RNA helicase</fullName>
    </recommendedName>
</protein>
<dbReference type="SMART" id="SM00490">
    <property type="entry name" value="HELICc"/>
    <property type="match status" value="1"/>
</dbReference>
<feature type="domain" description="R3H" evidence="11">
    <location>
        <begin position="99"/>
        <end position="164"/>
    </location>
</feature>
<evidence type="ECO:0000256" key="6">
    <source>
        <dbReference type="ARBA" id="ARBA00022840"/>
    </source>
</evidence>
<dbReference type="PROSITE" id="PS51194">
    <property type="entry name" value="HELICASE_CTER"/>
    <property type="match status" value="1"/>
</dbReference>
<dbReference type="InterPro" id="IPR007502">
    <property type="entry name" value="Helicase-assoc_dom"/>
</dbReference>
<dbReference type="InterPro" id="IPR048333">
    <property type="entry name" value="HA2_WH"/>
</dbReference>
<dbReference type="GO" id="GO:0005524">
    <property type="term" value="F:ATP binding"/>
    <property type="evidence" value="ECO:0007669"/>
    <property type="project" value="UniProtKB-KW"/>
</dbReference>
<feature type="region of interest" description="Disordered" evidence="10">
    <location>
        <begin position="597"/>
        <end position="620"/>
    </location>
</feature>
<comment type="subcellular location">
    <subcellularLocation>
        <location evidence="1">Nucleus</location>
    </subcellularLocation>
</comment>
<dbReference type="InterPro" id="IPR011709">
    <property type="entry name" value="DEAD-box_helicase_OB_fold"/>
</dbReference>
<dbReference type="FunFam" id="3.30.1370.50:FF:000002">
    <property type="entry name" value="Immunoglobulin mu DNA-binding protein 2"/>
    <property type="match status" value="1"/>
</dbReference>
<dbReference type="SMART" id="SM00393">
    <property type="entry name" value="R3H"/>
    <property type="match status" value="1"/>
</dbReference>
<feature type="region of interest" description="Disordered" evidence="10">
    <location>
        <begin position="1"/>
        <end position="103"/>
    </location>
</feature>
<evidence type="ECO:0000313" key="14">
    <source>
        <dbReference type="EMBL" id="KAL3787992.1"/>
    </source>
</evidence>
<feature type="compositionally biased region" description="Polar residues" evidence="10">
    <location>
        <begin position="1"/>
        <end position="15"/>
    </location>
</feature>
<dbReference type="InterPro" id="IPR027417">
    <property type="entry name" value="P-loop_NTPase"/>
</dbReference>
<organism evidence="14 15">
    <name type="scientific">Cyclotella cryptica</name>
    <dbReference type="NCBI Taxonomy" id="29204"/>
    <lineage>
        <taxon>Eukaryota</taxon>
        <taxon>Sar</taxon>
        <taxon>Stramenopiles</taxon>
        <taxon>Ochrophyta</taxon>
        <taxon>Bacillariophyta</taxon>
        <taxon>Coscinodiscophyceae</taxon>
        <taxon>Thalassiosirophycidae</taxon>
        <taxon>Stephanodiscales</taxon>
        <taxon>Stephanodiscaceae</taxon>
        <taxon>Cyclotella</taxon>
    </lineage>
</organism>
<feature type="compositionally biased region" description="Polar residues" evidence="10">
    <location>
        <begin position="602"/>
        <end position="620"/>
    </location>
</feature>
<evidence type="ECO:0000256" key="8">
    <source>
        <dbReference type="ARBA" id="ARBA00023242"/>
    </source>
</evidence>
<dbReference type="EMBL" id="JABMIG020000164">
    <property type="protein sequence ID" value="KAL3787992.1"/>
    <property type="molecule type" value="Genomic_DNA"/>
</dbReference>
<dbReference type="GO" id="GO:0003723">
    <property type="term" value="F:RNA binding"/>
    <property type="evidence" value="ECO:0007669"/>
    <property type="project" value="UniProtKB-KW"/>
</dbReference>
<dbReference type="GO" id="GO:0005634">
    <property type="term" value="C:nucleus"/>
    <property type="evidence" value="ECO:0007669"/>
    <property type="project" value="UniProtKB-SubCell"/>
</dbReference>
<dbReference type="SMART" id="SM00847">
    <property type="entry name" value="HA2"/>
    <property type="match status" value="1"/>
</dbReference>
<evidence type="ECO:0008006" key="16">
    <source>
        <dbReference type="Google" id="ProtNLM"/>
    </source>
</evidence>
<evidence type="ECO:0000256" key="9">
    <source>
        <dbReference type="ARBA" id="ARBA00047984"/>
    </source>
</evidence>
<dbReference type="InterPro" id="IPR014001">
    <property type="entry name" value="Helicase_ATP-bd"/>
</dbReference>
<evidence type="ECO:0000256" key="5">
    <source>
        <dbReference type="ARBA" id="ARBA00022806"/>
    </source>
</evidence>
<feature type="compositionally biased region" description="Pro residues" evidence="10">
    <location>
        <begin position="49"/>
        <end position="63"/>
    </location>
</feature>
<dbReference type="GO" id="GO:0003677">
    <property type="term" value="F:DNA binding"/>
    <property type="evidence" value="ECO:0007669"/>
    <property type="project" value="UniProtKB-ARBA"/>
</dbReference>
<dbReference type="Pfam" id="PF00270">
    <property type="entry name" value="DEAD"/>
    <property type="match status" value="1"/>
</dbReference>
<feature type="compositionally biased region" description="Basic and acidic residues" evidence="10">
    <location>
        <begin position="498"/>
        <end position="511"/>
    </location>
</feature>
<dbReference type="Pfam" id="PF04408">
    <property type="entry name" value="WHD_HA2"/>
    <property type="match status" value="1"/>
</dbReference>
<dbReference type="InterPro" id="IPR036867">
    <property type="entry name" value="R3H_dom_sf"/>
</dbReference>
<dbReference type="SMART" id="SM00487">
    <property type="entry name" value="DEXDc"/>
    <property type="match status" value="1"/>
</dbReference>
<dbReference type="GO" id="GO:0003724">
    <property type="term" value="F:RNA helicase activity"/>
    <property type="evidence" value="ECO:0007669"/>
    <property type="project" value="UniProtKB-EC"/>
</dbReference>
<dbReference type="PROSITE" id="PS51061">
    <property type="entry name" value="R3H"/>
    <property type="match status" value="1"/>
</dbReference>
<name>A0ABD3PJ57_9STRA</name>
<feature type="compositionally biased region" description="Polar residues" evidence="10">
    <location>
        <begin position="512"/>
        <end position="524"/>
    </location>
</feature>
<keyword evidence="7" id="KW-0694">RNA-binding</keyword>
<keyword evidence="6" id="KW-0067">ATP-binding</keyword>
<dbReference type="Pfam" id="PF07717">
    <property type="entry name" value="OB_NTP_bind"/>
    <property type="match status" value="1"/>
</dbReference>
<keyword evidence="4" id="KW-0378">Hydrolase</keyword>
<evidence type="ECO:0000256" key="3">
    <source>
        <dbReference type="ARBA" id="ARBA00022741"/>
    </source>
</evidence>
<dbReference type="CDD" id="cd18791">
    <property type="entry name" value="SF2_C_RHA"/>
    <property type="match status" value="1"/>
</dbReference>
<feature type="compositionally biased region" description="Low complexity" evidence="10">
    <location>
        <begin position="29"/>
        <end position="40"/>
    </location>
</feature>
<feature type="region of interest" description="Disordered" evidence="10">
    <location>
        <begin position="497"/>
        <end position="529"/>
    </location>
</feature>
<comment type="similarity">
    <text evidence="2">Belongs to the DEAD box helicase family. DEAH subfamily.</text>
</comment>
<dbReference type="SUPFAM" id="SSF82708">
    <property type="entry name" value="R3H domain"/>
    <property type="match status" value="1"/>
</dbReference>
<dbReference type="CDD" id="cd17917">
    <property type="entry name" value="DEXHc_RHA-like"/>
    <property type="match status" value="1"/>
</dbReference>
<dbReference type="PROSITE" id="PS51192">
    <property type="entry name" value="HELICASE_ATP_BIND_1"/>
    <property type="match status" value="1"/>
</dbReference>
<dbReference type="GO" id="GO:0016787">
    <property type="term" value="F:hydrolase activity"/>
    <property type="evidence" value="ECO:0007669"/>
    <property type="project" value="UniProtKB-KW"/>
</dbReference>
<evidence type="ECO:0000259" key="12">
    <source>
        <dbReference type="PROSITE" id="PS51192"/>
    </source>
</evidence>
<dbReference type="Gene3D" id="3.40.50.300">
    <property type="entry name" value="P-loop containing nucleotide triphosphate hydrolases"/>
    <property type="match status" value="2"/>
</dbReference>
<proteinExistence type="inferred from homology"/>
<keyword evidence="8" id="KW-0539">Nucleus</keyword>
<dbReference type="FunFam" id="3.40.50.300:FF:000325">
    <property type="entry name" value="ATP-dependent RNA helicase DHX29"/>
    <property type="match status" value="1"/>
</dbReference>
<dbReference type="Gene3D" id="3.30.1370.50">
    <property type="entry name" value="R3H-like domain"/>
    <property type="match status" value="1"/>
</dbReference>
<evidence type="ECO:0000256" key="1">
    <source>
        <dbReference type="ARBA" id="ARBA00004123"/>
    </source>
</evidence>
<keyword evidence="3" id="KW-0547">Nucleotide-binding</keyword>
<evidence type="ECO:0000259" key="13">
    <source>
        <dbReference type="PROSITE" id="PS51194"/>
    </source>
</evidence>